<evidence type="ECO:0000313" key="4">
    <source>
        <dbReference type="EMBL" id="ATQ76141.1"/>
    </source>
</evidence>
<dbReference type="SUPFAM" id="SSF53383">
    <property type="entry name" value="PLP-dependent transferases"/>
    <property type="match status" value="1"/>
</dbReference>
<dbReference type="KEGG" id="mass:CR152_17580"/>
<sequence>MLDFANALYLGLRHPSTGLGEWDALTLGRPAASADPPGAAQLAAALALLCGCEAATLLPSTLHLFCDLFELMAQTPVAILVDGASYPIARAGAERAAAKGTPLTVFAHGDVGALRRLAQVARRQGRRPLILADGYSPGAAQAPPLAAYAALAREAGGWLVLDDTQAIGLFGAGGGGSLRRHGIKGPHVVVGSSLSKAFGAPLAVLCASADLVRRFGQSSQARVHSSPPSVASIRAALAALRINRAHGDQLRQRLWCRVAQWRAGAARHGIALRASGFPVQTLALDGRTDGVALHACLRRAGVDAVLQRAGTQATLSFIVTARHAPDDIERALALLAACLRAQAASVGHTRREYEYGI</sequence>
<dbReference type="InterPro" id="IPR004839">
    <property type="entry name" value="Aminotransferase_I/II_large"/>
</dbReference>
<evidence type="ECO:0000259" key="3">
    <source>
        <dbReference type="Pfam" id="PF00155"/>
    </source>
</evidence>
<proteinExistence type="predicted"/>
<keyword evidence="2 4" id="KW-0808">Transferase</keyword>
<evidence type="ECO:0000256" key="2">
    <source>
        <dbReference type="ARBA" id="ARBA00022679"/>
    </source>
</evidence>
<dbReference type="Gene3D" id="3.40.640.10">
    <property type="entry name" value="Type I PLP-dependent aspartate aminotransferase-like (Major domain)"/>
    <property type="match status" value="1"/>
</dbReference>
<accession>A0A2D2DMG6</accession>
<gene>
    <name evidence="4" type="ORF">CR152_17580</name>
</gene>
<protein>
    <submittedName>
        <fullName evidence="4">Aminotransferase class I/II</fullName>
    </submittedName>
</protein>
<evidence type="ECO:0000256" key="1">
    <source>
        <dbReference type="ARBA" id="ARBA00001933"/>
    </source>
</evidence>
<dbReference type="Proteomes" id="UP000229897">
    <property type="component" value="Chromosome"/>
</dbReference>
<organism evidence="4 5">
    <name type="scientific">Massilia violaceinigra</name>
    <dbReference type="NCBI Taxonomy" id="2045208"/>
    <lineage>
        <taxon>Bacteria</taxon>
        <taxon>Pseudomonadati</taxon>
        <taxon>Pseudomonadota</taxon>
        <taxon>Betaproteobacteria</taxon>
        <taxon>Burkholderiales</taxon>
        <taxon>Oxalobacteraceae</taxon>
        <taxon>Telluria group</taxon>
        <taxon>Massilia</taxon>
    </lineage>
</organism>
<dbReference type="Pfam" id="PF00155">
    <property type="entry name" value="Aminotran_1_2"/>
    <property type="match status" value="1"/>
</dbReference>
<dbReference type="EMBL" id="CP024608">
    <property type="protein sequence ID" value="ATQ76141.1"/>
    <property type="molecule type" value="Genomic_DNA"/>
</dbReference>
<feature type="domain" description="Aminotransferase class I/classII large" evidence="3">
    <location>
        <begin position="34"/>
        <end position="267"/>
    </location>
</feature>
<reference evidence="4" key="1">
    <citation type="submission" date="2017-10" db="EMBL/GenBank/DDBJ databases">
        <title>Massilia psychrophilum sp. nov., a novel purple-pigmented bacterium isolated from Tianshan glacier, Xinjiang Municipality, China.</title>
        <authorList>
            <person name="Wang H."/>
        </authorList>
    </citation>
    <scope>NUCLEOTIDE SEQUENCE [LARGE SCALE GENOMIC DNA]</scope>
    <source>
        <strain evidence="4">B2</strain>
    </source>
</reference>
<dbReference type="OrthoDB" id="5496437at2"/>
<dbReference type="InterPro" id="IPR015422">
    <property type="entry name" value="PyrdxlP-dep_Trfase_small"/>
</dbReference>
<dbReference type="InterPro" id="IPR015421">
    <property type="entry name" value="PyrdxlP-dep_Trfase_major"/>
</dbReference>
<dbReference type="InterPro" id="IPR015424">
    <property type="entry name" value="PyrdxlP-dep_Trfase"/>
</dbReference>
<comment type="cofactor">
    <cofactor evidence="1">
        <name>pyridoxal 5'-phosphate</name>
        <dbReference type="ChEBI" id="CHEBI:597326"/>
    </cofactor>
</comment>
<dbReference type="AlphaFoldDB" id="A0A2D2DMG6"/>
<dbReference type="GO" id="GO:0030170">
    <property type="term" value="F:pyridoxal phosphate binding"/>
    <property type="evidence" value="ECO:0007669"/>
    <property type="project" value="InterPro"/>
</dbReference>
<name>A0A2D2DMG6_9BURK</name>
<keyword evidence="5" id="KW-1185">Reference proteome</keyword>
<dbReference type="InterPro" id="IPR050087">
    <property type="entry name" value="AON_synthase_class-II"/>
</dbReference>
<dbReference type="Gene3D" id="3.90.1150.10">
    <property type="entry name" value="Aspartate Aminotransferase, domain 1"/>
    <property type="match status" value="1"/>
</dbReference>
<dbReference type="GO" id="GO:0008483">
    <property type="term" value="F:transaminase activity"/>
    <property type="evidence" value="ECO:0007669"/>
    <property type="project" value="UniProtKB-KW"/>
</dbReference>
<dbReference type="PANTHER" id="PTHR13693">
    <property type="entry name" value="CLASS II AMINOTRANSFERASE/8-AMINO-7-OXONONANOATE SYNTHASE"/>
    <property type="match status" value="1"/>
</dbReference>
<keyword evidence="4" id="KW-0032">Aminotransferase</keyword>
<evidence type="ECO:0000313" key="5">
    <source>
        <dbReference type="Proteomes" id="UP000229897"/>
    </source>
</evidence>
<dbReference type="RefSeq" id="WP_099876513.1">
    <property type="nucleotide sequence ID" value="NZ_CP024608.1"/>
</dbReference>